<evidence type="ECO:0000313" key="2">
    <source>
        <dbReference type="EMBL" id="KDR22063.1"/>
    </source>
</evidence>
<keyword evidence="3" id="KW-1185">Reference proteome</keyword>
<organism evidence="2 3">
    <name type="scientific">Zootermopsis nevadensis</name>
    <name type="common">Dampwood termite</name>
    <dbReference type="NCBI Taxonomy" id="136037"/>
    <lineage>
        <taxon>Eukaryota</taxon>
        <taxon>Metazoa</taxon>
        <taxon>Ecdysozoa</taxon>
        <taxon>Arthropoda</taxon>
        <taxon>Hexapoda</taxon>
        <taxon>Insecta</taxon>
        <taxon>Pterygota</taxon>
        <taxon>Neoptera</taxon>
        <taxon>Polyneoptera</taxon>
        <taxon>Dictyoptera</taxon>
        <taxon>Blattodea</taxon>
        <taxon>Blattoidea</taxon>
        <taxon>Termitoidae</taxon>
        <taxon>Termopsidae</taxon>
        <taxon>Zootermopsis</taxon>
    </lineage>
</organism>
<feature type="region of interest" description="Disordered" evidence="1">
    <location>
        <begin position="237"/>
        <end position="296"/>
    </location>
</feature>
<dbReference type="EMBL" id="KK852526">
    <property type="protein sequence ID" value="KDR22063.1"/>
    <property type="molecule type" value="Genomic_DNA"/>
</dbReference>
<accession>A0A067RGA1</accession>
<dbReference type="InParanoid" id="A0A067RGA1"/>
<name>A0A067RGA1_ZOONE</name>
<dbReference type="AlphaFoldDB" id="A0A067RGA1"/>
<keyword evidence="2" id="KW-0371">Homeobox</keyword>
<dbReference type="STRING" id="136037.A0A067RGA1"/>
<reference evidence="2 3" key="1">
    <citation type="journal article" date="2014" name="Nat. Commun.">
        <title>Molecular traces of alternative social organization in a termite genome.</title>
        <authorList>
            <person name="Terrapon N."/>
            <person name="Li C."/>
            <person name="Robertson H.M."/>
            <person name="Ji L."/>
            <person name="Meng X."/>
            <person name="Booth W."/>
            <person name="Chen Z."/>
            <person name="Childers C.P."/>
            <person name="Glastad K.M."/>
            <person name="Gokhale K."/>
            <person name="Gowin J."/>
            <person name="Gronenberg W."/>
            <person name="Hermansen R.A."/>
            <person name="Hu H."/>
            <person name="Hunt B.G."/>
            <person name="Huylmans A.K."/>
            <person name="Khalil S.M."/>
            <person name="Mitchell R.D."/>
            <person name="Munoz-Torres M.C."/>
            <person name="Mustard J.A."/>
            <person name="Pan H."/>
            <person name="Reese J.T."/>
            <person name="Scharf M.E."/>
            <person name="Sun F."/>
            <person name="Vogel H."/>
            <person name="Xiao J."/>
            <person name="Yang W."/>
            <person name="Yang Z."/>
            <person name="Yang Z."/>
            <person name="Zhou J."/>
            <person name="Zhu J."/>
            <person name="Brent C.S."/>
            <person name="Elsik C.G."/>
            <person name="Goodisman M.A."/>
            <person name="Liberles D.A."/>
            <person name="Roe R.M."/>
            <person name="Vargo E.L."/>
            <person name="Vilcinskas A."/>
            <person name="Wang J."/>
            <person name="Bornberg-Bauer E."/>
            <person name="Korb J."/>
            <person name="Zhang G."/>
            <person name="Liebig J."/>
        </authorList>
    </citation>
    <scope>NUCLEOTIDE SEQUENCE [LARGE SCALE GENOMIC DNA]</scope>
    <source>
        <tissue evidence="2">Whole organism</tissue>
    </source>
</reference>
<feature type="compositionally biased region" description="Low complexity" evidence="1">
    <location>
        <begin position="244"/>
        <end position="255"/>
    </location>
</feature>
<dbReference type="GO" id="GO:0003677">
    <property type="term" value="F:DNA binding"/>
    <property type="evidence" value="ECO:0007669"/>
    <property type="project" value="UniProtKB-KW"/>
</dbReference>
<protein>
    <submittedName>
        <fullName evidence="2">Homeobox protein homothorax</fullName>
    </submittedName>
</protein>
<keyword evidence="2" id="KW-0238">DNA-binding</keyword>
<evidence type="ECO:0000256" key="1">
    <source>
        <dbReference type="SAM" id="MobiDB-lite"/>
    </source>
</evidence>
<evidence type="ECO:0000313" key="3">
    <source>
        <dbReference type="Proteomes" id="UP000027135"/>
    </source>
</evidence>
<feature type="compositionally biased region" description="Low complexity" evidence="1">
    <location>
        <begin position="269"/>
        <end position="294"/>
    </location>
</feature>
<proteinExistence type="predicted"/>
<dbReference type="Proteomes" id="UP000027135">
    <property type="component" value="Unassembled WGS sequence"/>
</dbReference>
<sequence>MKERETNEETRIAVRTIRDFGVKACSSLSKRMSHTQWRQKHANNTFCRVNSSTIYYMPSVKGNVNRWNRFTRAGLRKLCKRRYMQRDMISHSVAVSQRADLFGQRTSNFKKRKQLLMLSSASCDGHGIYDIFGALVVPTDPYVVWCREELSFYKALGPVNGLLGVGDARGVWMHDARHTQVPSVWVSCGPTPEGRVLKGLQLEAQYSSTLSAESHALSSRSILRGVNARGCRPLALHPASFARPPSSSLSYPGPGNDDVRSPGSGGTPGPLSQQPSSQQSVDNSDPDLSSHSSSFQALHSNAGPNHFCELLADSHFVRKRPTLDISRAVLLELPRNRIVAWIHVMLYRALSATLVGNGHCQTETYDHSSTGDRLVFSPHAKRSLKRAYKISQMKCIIMFLSVRKEIPNHLPEDEAKQTCTIFKNVDDRPIMVVHTPVLILEHWTMLVAVDYFRSSKPRVIVAIDNTGPSVMAATVMVTPFLLESNPPNNVTENILNKKHFPPFSKHAQVPWLGLYAGRGKKLVERTQFSAAFDQEFVLSQVDSTLLNVKANEALEVAATPVYLAQIQPTPRTHIRVVLRSAKFYSDCARSPSVYHGSPLEISKILWSPDMSNSVVTKERLKQRGHTHILTGSRQHFLISTRQIPMLGFEVFTAVSPKMAVFWVLAPCALLVLAATIIEARNRRRVSLREKEGDRCLSVTYRREESHCLGYEMTIRDSALRSKETGKCSEIPSSQSFLDAPGYEYKLTNEITFTLKSASVDSTSALQVVICAYGLVFSTGRQERRSRENWVRDAYCTVSKTTRCNGSHSVLQIYLPDAVRFYSCLKIRADCKVAREFLALTTLHITLTRSLTHVIYLLSGHKVDWGWGLQGETRDESKGSDVPSNLILYHAMQMYGEWSIAPLILRDCMEMSALFWHADDVCEWLVAAVDGLLSEASWPAIIAPPATTLDDDDVEDYDRRTTRMDDKVKGVEMDKTCSTMRKPLNVSRGTYSDKSLKLFCCHPMNPTLLVTAFRSQICVNTFCSAPPSLSFSTYETFIKLPTQGIRGGRPPTVVRRMNTVRTKPLCFIKTHFDILPSVPSSSKWCVPLDKNLGPTSYRLPYAILLDSTTLLGIYFYIPETNLVPKLRSGDLHNVCLDESIPREVVPDAAGMALASGRASGGERHPQGRLVFVRLPGQPRLGVLALCGCMEPENPYDWDTGGLKLIQSRLSFDQGDYEASVWAEHTLPVARVTLECPLQFPVECRAEGSQPA</sequence>
<gene>
    <name evidence="2" type="ORF">L798_02547</name>
</gene>
<dbReference type="eggNOG" id="ENOG502T04A">
    <property type="taxonomic scope" value="Eukaryota"/>
</dbReference>